<reference evidence="5" key="1">
    <citation type="journal article" date="2019" name="Int. J. Syst. Evol. Microbiol.">
        <title>The Global Catalogue of Microorganisms (GCM) 10K type strain sequencing project: providing services to taxonomists for standard genome sequencing and annotation.</title>
        <authorList>
            <consortium name="The Broad Institute Genomics Platform"/>
            <consortium name="The Broad Institute Genome Sequencing Center for Infectious Disease"/>
            <person name="Wu L."/>
            <person name="Ma J."/>
        </authorList>
    </citation>
    <scope>NUCLEOTIDE SEQUENCE [LARGE SCALE GENOMIC DNA]</scope>
    <source>
        <strain evidence="5">JCM 3338</strain>
    </source>
</reference>
<evidence type="ECO:0000256" key="2">
    <source>
        <dbReference type="ARBA" id="ARBA00022840"/>
    </source>
</evidence>
<accession>A0ABW4XHV1</accession>
<evidence type="ECO:0000313" key="5">
    <source>
        <dbReference type="Proteomes" id="UP001597402"/>
    </source>
</evidence>
<comment type="caution">
    <text evidence="4">The sequence shown here is derived from an EMBL/GenBank/DDBJ whole genome shotgun (WGS) entry which is preliminary data.</text>
</comment>
<evidence type="ECO:0000259" key="3">
    <source>
        <dbReference type="PROSITE" id="PS50893"/>
    </source>
</evidence>
<dbReference type="Gene3D" id="3.40.50.300">
    <property type="entry name" value="P-loop containing nucleotide triphosphate hydrolases"/>
    <property type="match status" value="1"/>
</dbReference>
<name>A0ABW4XHV1_9ACTN</name>
<proteinExistence type="predicted"/>
<sequence>MTFSYVPGRPVLRGVSFGAEPGELVALVGRTGAGKSTVAGLLMRLFDPESGSVRLDGHDLRTLTVEELRSQVALVLQESFLFPISIAENIAYGRPGASRAQVVAAAEAANAHEFIAQLPDGYDTVVGERGATLSGGQRQRVAIARALLKDAPVLVLDEPTSALDVHTEGLLLGALDRLMAGRTTIVIAHRLSTIRKADRIVVLDQGRVVETGT</sequence>
<dbReference type="Proteomes" id="UP001597402">
    <property type="component" value="Unassembled WGS sequence"/>
</dbReference>
<feature type="domain" description="ABC transporter" evidence="3">
    <location>
        <begin position="1"/>
        <end position="213"/>
    </location>
</feature>
<dbReference type="EMBL" id="JBHUHP010000034">
    <property type="protein sequence ID" value="MFD2094349.1"/>
    <property type="molecule type" value="Genomic_DNA"/>
</dbReference>
<keyword evidence="5" id="KW-1185">Reference proteome</keyword>
<dbReference type="InterPro" id="IPR027417">
    <property type="entry name" value="P-loop_NTPase"/>
</dbReference>
<dbReference type="SUPFAM" id="SSF52540">
    <property type="entry name" value="P-loop containing nucleoside triphosphate hydrolases"/>
    <property type="match status" value="1"/>
</dbReference>
<dbReference type="InterPro" id="IPR039421">
    <property type="entry name" value="Type_1_exporter"/>
</dbReference>
<organism evidence="4 5">
    <name type="scientific">Blastococcus deserti</name>
    <dbReference type="NCBI Taxonomy" id="2259033"/>
    <lineage>
        <taxon>Bacteria</taxon>
        <taxon>Bacillati</taxon>
        <taxon>Actinomycetota</taxon>
        <taxon>Actinomycetes</taxon>
        <taxon>Geodermatophilales</taxon>
        <taxon>Geodermatophilaceae</taxon>
        <taxon>Blastococcus</taxon>
    </lineage>
</organism>
<dbReference type="PROSITE" id="PS50893">
    <property type="entry name" value="ABC_TRANSPORTER_2"/>
    <property type="match status" value="1"/>
</dbReference>
<gene>
    <name evidence="4" type="ORF">ACFSHS_22515</name>
</gene>
<dbReference type="PANTHER" id="PTHR24221">
    <property type="entry name" value="ATP-BINDING CASSETTE SUB-FAMILY B"/>
    <property type="match status" value="1"/>
</dbReference>
<evidence type="ECO:0000256" key="1">
    <source>
        <dbReference type="ARBA" id="ARBA00022741"/>
    </source>
</evidence>
<dbReference type="GO" id="GO:0005524">
    <property type="term" value="F:ATP binding"/>
    <property type="evidence" value="ECO:0007669"/>
    <property type="project" value="UniProtKB-KW"/>
</dbReference>
<dbReference type="PROSITE" id="PS00211">
    <property type="entry name" value="ABC_TRANSPORTER_1"/>
    <property type="match status" value="1"/>
</dbReference>
<keyword evidence="1" id="KW-0547">Nucleotide-binding</keyword>
<dbReference type="RefSeq" id="WP_376881166.1">
    <property type="nucleotide sequence ID" value="NZ_JBHUHP010000034.1"/>
</dbReference>
<protein>
    <submittedName>
        <fullName evidence="4">ABC transporter ATP-binding protein</fullName>
    </submittedName>
</protein>
<dbReference type="SMART" id="SM00382">
    <property type="entry name" value="AAA"/>
    <property type="match status" value="1"/>
</dbReference>
<evidence type="ECO:0000313" key="4">
    <source>
        <dbReference type="EMBL" id="MFD2094349.1"/>
    </source>
</evidence>
<dbReference type="InterPro" id="IPR003439">
    <property type="entry name" value="ABC_transporter-like_ATP-bd"/>
</dbReference>
<keyword evidence="2 4" id="KW-0067">ATP-binding</keyword>
<dbReference type="InterPro" id="IPR003593">
    <property type="entry name" value="AAA+_ATPase"/>
</dbReference>
<feature type="non-terminal residue" evidence="4">
    <location>
        <position position="213"/>
    </location>
</feature>
<dbReference type="Pfam" id="PF00005">
    <property type="entry name" value="ABC_tran"/>
    <property type="match status" value="1"/>
</dbReference>
<dbReference type="PANTHER" id="PTHR24221:SF654">
    <property type="entry name" value="ATP-BINDING CASSETTE SUB-FAMILY B MEMBER 6"/>
    <property type="match status" value="1"/>
</dbReference>
<dbReference type="InterPro" id="IPR017871">
    <property type="entry name" value="ABC_transporter-like_CS"/>
</dbReference>